<keyword evidence="1" id="KW-0175">Coiled coil</keyword>
<dbReference type="AlphaFoldDB" id="A0AAV7RHC1"/>
<gene>
    <name evidence="3" type="ORF">NDU88_004170</name>
</gene>
<evidence type="ECO:0000313" key="3">
    <source>
        <dbReference type="EMBL" id="KAJ1151388.1"/>
    </source>
</evidence>
<keyword evidence="4" id="KW-1185">Reference proteome</keyword>
<dbReference type="Gene3D" id="3.30.250.20">
    <property type="entry name" value="L1 transposable element, C-terminal domain"/>
    <property type="match status" value="1"/>
</dbReference>
<dbReference type="InterPro" id="IPR042566">
    <property type="entry name" value="L1_C"/>
</dbReference>
<name>A0AAV7RHC1_PLEWA</name>
<evidence type="ECO:0000313" key="4">
    <source>
        <dbReference type="Proteomes" id="UP001066276"/>
    </source>
</evidence>
<protein>
    <submittedName>
        <fullName evidence="3">Uncharacterized protein</fullName>
    </submittedName>
</protein>
<reference evidence="3" key="1">
    <citation type="journal article" date="2022" name="bioRxiv">
        <title>Sequencing and chromosome-scale assembly of the giantPleurodeles waltlgenome.</title>
        <authorList>
            <person name="Brown T."/>
            <person name="Elewa A."/>
            <person name="Iarovenko S."/>
            <person name="Subramanian E."/>
            <person name="Araus A.J."/>
            <person name="Petzold A."/>
            <person name="Susuki M."/>
            <person name="Suzuki K.-i.T."/>
            <person name="Hayashi T."/>
            <person name="Toyoda A."/>
            <person name="Oliveira C."/>
            <person name="Osipova E."/>
            <person name="Leigh N.D."/>
            <person name="Simon A."/>
            <person name="Yun M.H."/>
        </authorList>
    </citation>
    <scope>NUCLEOTIDE SEQUENCE</scope>
    <source>
        <strain evidence="3">20211129_DDA</strain>
        <tissue evidence="3">Liver</tissue>
    </source>
</reference>
<feature type="region of interest" description="Disordered" evidence="2">
    <location>
        <begin position="108"/>
        <end position="148"/>
    </location>
</feature>
<organism evidence="3 4">
    <name type="scientific">Pleurodeles waltl</name>
    <name type="common">Iberian ribbed newt</name>
    <dbReference type="NCBI Taxonomy" id="8319"/>
    <lineage>
        <taxon>Eukaryota</taxon>
        <taxon>Metazoa</taxon>
        <taxon>Chordata</taxon>
        <taxon>Craniata</taxon>
        <taxon>Vertebrata</taxon>
        <taxon>Euteleostomi</taxon>
        <taxon>Amphibia</taxon>
        <taxon>Batrachia</taxon>
        <taxon>Caudata</taxon>
        <taxon>Salamandroidea</taxon>
        <taxon>Salamandridae</taxon>
        <taxon>Pleurodelinae</taxon>
        <taxon>Pleurodeles</taxon>
    </lineage>
</organism>
<feature type="compositionally biased region" description="Basic residues" evidence="2">
    <location>
        <begin position="121"/>
        <end position="135"/>
    </location>
</feature>
<dbReference type="Proteomes" id="UP001066276">
    <property type="component" value="Chromosome 5"/>
</dbReference>
<evidence type="ECO:0000256" key="1">
    <source>
        <dbReference type="SAM" id="Coils"/>
    </source>
</evidence>
<accession>A0AAV7RHC1</accession>
<sequence>MGKGARTRSEELGEPPGVTVAERELSETTTAVIVASNRLNKSERRLKVLEARAREVQQQRAAFSTVKKKLRDLGVEYSMQFPAWLQVITPAGVQFFLTPQEAWSWAECQPGPGPSGERHAGKGKHRARSQRRRGSIVRESPTAEEVQHEKLKAVKEVVSISGKKPGGRVLPLPSINTHKFRLGQ</sequence>
<evidence type="ECO:0000256" key="2">
    <source>
        <dbReference type="SAM" id="MobiDB-lite"/>
    </source>
</evidence>
<comment type="caution">
    <text evidence="3">The sequence shown here is derived from an EMBL/GenBank/DDBJ whole genome shotgun (WGS) entry which is preliminary data.</text>
</comment>
<feature type="coiled-coil region" evidence="1">
    <location>
        <begin position="32"/>
        <end position="59"/>
    </location>
</feature>
<dbReference type="EMBL" id="JANPWB010000009">
    <property type="protein sequence ID" value="KAJ1151388.1"/>
    <property type="molecule type" value="Genomic_DNA"/>
</dbReference>
<proteinExistence type="predicted"/>